<sequence>MALWQDLNIQVTIFVERKERKGIKQKLSTKRMQLFARSKMFSVESTLTEYICLPSHSHVLRQK</sequence>
<accession>A0A0E9S3E6</accession>
<reference evidence="1" key="2">
    <citation type="journal article" date="2015" name="Fish Shellfish Immunol.">
        <title>Early steps in the European eel (Anguilla anguilla)-Vibrio vulnificus interaction in the gills: Role of the RtxA13 toxin.</title>
        <authorList>
            <person name="Callol A."/>
            <person name="Pajuelo D."/>
            <person name="Ebbesson L."/>
            <person name="Teles M."/>
            <person name="MacKenzie S."/>
            <person name="Amaro C."/>
        </authorList>
    </citation>
    <scope>NUCLEOTIDE SEQUENCE</scope>
</reference>
<reference evidence="1" key="1">
    <citation type="submission" date="2014-11" db="EMBL/GenBank/DDBJ databases">
        <authorList>
            <person name="Amaro Gonzalez C."/>
        </authorList>
    </citation>
    <scope>NUCLEOTIDE SEQUENCE</scope>
</reference>
<dbReference type="EMBL" id="GBXM01072643">
    <property type="protein sequence ID" value="JAH35934.1"/>
    <property type="molecule type" value="Transcribed_RNA"/>
</dbReference>
<evidence type="ECO:0000313" key="1">
    <source>
        <dbReference type="EMBL" id="JAH35934.1"/>
    </source>
</evidence>
<organism evidence="1">
    <name type="scientific">Anguilla anguilla</name>
    <name type="common">European freshwater eel</name>
    <name type="synonym">Muraena anguilla</name>
    <dbReference type="NCBI Taxonomy" id="7936"/>
    <lineage>
        <taxon>Eukaryota</taxon>
        <taxon>Metazoa</taxon>
        <taxon>Chordata</taxon>
        <taxon>Craniata</taxon>
        <taxon>Vertebrata</taxon>
        <taxon>Euteleostomi</taxon>
        <taxon>Actinopterygii</taxon>
        <taxon>Neopterygii</taxon>
        <taxon>Teleostei</taxon>
        <taxon>Anguilliformes</taxon>
        <taxon>Anguillidae</taxon>
        <taxon>Anguilla</taxon>
    </lineage>
</organism>
<proteinExistence type="predicted"/>
<dbReference type="AlphaFoldDB" id="A0A0E9S3E6"/>
<protein>
    <submittedName>
        <fullName evidence="1">Uncharacterized protein</fullName>
    </submittedName>
</protein>
<name>A0A0E9S3E6_ANGAN</name>